<dbReference type="NCBIfam" id="NF047509">
    <property type="entry name" value="Rv3131_FMN_oxido"/>
    <property type="match status" value="1"/>
</dbReference>
<feature type="region of interest" description="Disordered" evidence="1">
    <location>
        <begin position="293"/>
        <end position="312"/>
    </location>
</feature>
<reference evidence="3" key="1">
    <citation type="journal article" date="2019" name="Int. J. Syst. Evol. Microbiol.">
        <title>The Global Catalogue of Microorganisms (GCM) 10K type strain sequencing project: providing services to taxonomists for standard genome sequencing and annotation.</title>
        <authorList>
            <consortium name="The Broad Institute Genomics Platform"/>
            <consortium name="The Broad Institute Genome Sequencing Center for Infectious Disease"/>
            <person name="Wu L."/>
            <person name="Ma J."/>
        </authorList>
    </citation>
    <scope>NUCLEOTIDE SEQUENCE [LARGE SCALE GENOMIC DNA]</scope>
    <source>
        <strain evidence="3">CGMCC 4.7645</strain>
    </source>
</reference>
<dbReference type="InterPro" id="IPR000415">
    <property type="entry name" value="Nitroreductase-like"/>
</dbReference>
<dbReference type="EMBL" id="JBHUKR010000015">
    <property type="protein sequence ID" value="MFD2419889.1"/>
    <property type="molecule type" value="Genomic_DNA"/>
</dbReference>
<dbReference type="Gene3D" id="3.40.109.10">
    <property type="entry name" value="NADH Oxidase"/>
    <property type="match status" value="1"/>
</dbReference>
<comment type="caution">
    <text evidence="2">The sequence shown here is derived from an EMBL/GenBank/DDBJ whole genome shotgun (WGS) entry which is preliminary data.</text>
</comment>
<name>A0ABW5FXZ8_9PSEU</name>
<dbReference type="Proteomes" id="UP001597417">
    <property type="component" value="Unassembled WGS sequence"/>
</dbReference>
<organism evidence="2 3">
    <name type="scientific">Amycolatopsis pigmentata</name>
    <dbReference type="NCBI Taxonomy" id="450801"/>
    <lineage>
        <taxon>Bacteria</taxon>
        <taxon>Bacillati</taxon>
        <taxon>Actinomycetota</taxon>
        <taxon>Actinomycetes</taxon>
        <taxon>Pseudonocardiales</taxon>
        <taxon>Pseudonocardiaceae</taxon>
        <taxon>Amycolatopsis</taxon>
    </lineage>
</organism>
<keyword evidence="3" id="KW-1185">Reference proteome</keyword>
<evidence type="ECO:0000313" key="3">
    <source>
        <dbReference type="Proteomes" id="UP001597417"/>
    </source>
</evidence>
<evidence type="ECO:0000256" key="1">
    <source>
        <dbReference type="SAM" id="MobiDB-lite"/>
    </source>
</evidence>
<evidence type="ECO:0000313" key="2">
    <source>
        <dbReference type="EMBL" id="MFD2419889.1"/>
    </source>
</evidence>
<protein>
    <submittedName>
        <fullName evidence="2">Acg family FMN-binding oxidoreductase</fullName>
    </submittedName>
</protein>
<proteinExistence type="predicted"/>
<gene>
    <name evidence="2" type="ORF">ACFSXZ_26520</name>
</gene>
<dbReference type="SUPFAM" id="SSF55469">
    <property type="entry name" value="FMN-dependent nitroreductase-like"/>
    <property type="match status" value="1"/>
</dbReference>
<accession>A0ABW5FXZ8</accession>
<dbReference type="RefSeq" id="WP_378267914.1">
    <property type="nucleotide sequence ID" value="NZ_JBHUKR010000015.1"/>
</dbReference>
<sequence>MTWSSTEIGVLARAVSHAPSVHNTQPWTMEARAESAELYERFDVTLPHHDPTGRDRLISCGAALANLELAVRALGWAADISLFPDAGHPDLVAVVGTAGRKETTAAEVERYAAIFRRHSHRHPFDLHPVSRGALRGLAGVVNEPGVQARVVDPRTECATLAELFDYAAEVLRDDRGYQRELASWSDGPADTTLPWGGLVRADTHVPDTVTLTERLMREGILMLLTPDDTRRDHLLAGVAMQQIWLAAITRGMVASVLTQPLHLHEVRSALIERLGLAGYPQLFLRLGHPAQAGHEVPSAEDERQLSPTPASS</sequence>